<reference evidence="2 3" key="1">
    <citation type="submission" date="2014-03" db="EMBL/GenBank/DDBJ databases">
        <title>Genomics of Bifidobacteria.</title>
        <authorList>
            <person name="Ventura M."/>
            <person name="Milani C."/>
            <person name="Lugli G.A."/>
        </authorList>
    </citation>
    <scope>NUCLEOTIDE SEQUENCE [LARGE SCALE GENOMIC DNA]</scope>
    <source>
        <strain evidence="2 3">DSM 23968</strain>
    </source>
</reference>
<comment type="caution">
    <text evidence="2">The sequence shown here is derived from an EMBL/GenBank/DDBJ whole genome shotgun (WGS) entry which is preliminary data.</text>
</comment>
<keyword evidence="3" id="KW-1185">Reference proteome</keyword>
<organism evidence="2 3">
    <name type="scientific">Bifidobacterium stellenboschense</name>
    <dbReference type="NCBI Taxonomy" id="762211"/>
    <lineage>
        <taxon>Bacteria</taxon>
        <taxon>Bacillati</taxon>
        <taxon>Actinomycetota</taxon>
        <taxon>Actinomycetes</taxon>
        <taxon>Bifidobacteriales</taxon>
        <taxon>Bifidobacteriaceae</taxon>
        <taxon>Bifidobacterium</taxon>
    </lineage>
</organism>
<dbReference type="STRING" id="762211.BSTEL_1385"/>
<feature type="transmembrane region" description="Helical" evidence="1">
    <location>
        <begin position="68"/>
        <end position="86"/>
    </location>
</feature>
<feature type="transmembrane region" description="Helical" evidence="1">
    <location>
        <begin position="203"/>
        <end position="232"/>
    </location>
</feature>
<feature type="transmembrane region" description="Helical" evidence="1">
    <location>
        <begin position="98"/>
        <end position="123"/>
    </location>
</feature>
<name>A0A087DUA7_9BIFI</name>
<dbReference type="AlphaFoldDB" id="A0A087DUA7"/>
<protein>
    <submittedName>
        <fullName evidence="2">Uncharacterized protein</fullName>
    </submittedName>
</protein>
<dbReference type="Proteomes" id="UP000029004">
    <property type="component" value="Unassembled WGS sequence"/>
</dbReference>
<evidence type="ECO:0000256" key="1">
    <source>
        <dbReference type="SAM" id="Phobius"/>
    </source>
</evidence>
<keyword evidence="1" id="KW-1133">Transmembrane helix</keyword>
<evidence type="ECO:0000313" key="2">
    <source>
        <dbReference type="EMBL" id="KFI99107.1"/>
    </source>
</evidence>
<sequence>MRNGHPPNGIQSRAMRRDALPAAVTLLAVILLLAAMRWGLYLASQRLGFLWVNPLTGSASVSPFRLDWLTATMLFLGAVAWYVLFFDRMLCHGVSRRSFAATSGGIGLFTAVASTVLLVPLAYAGTYFGSLPLYRIDGPNSWYGDGTVFTPGHDDGWVWADGWLGNGVMMSRINRFANAWVGCNPFETRDPYADIRHAGLPPFLLACVIFLAMMIAATALGMLAGAALMWVLDGGARRIAGAVAVLIAAYAAGVLVVLPWMEATRDPTWSGWVGVLSPLWIRLTRGDSLYNEYDVSHMELALLYAWLPLVESLLLFAVCAAVARRLTARHEVHSVRLVAAKAGGEGKTR</sequence>
<feature type="transmembrane region" description="Helical" evidence="1">
    <location>
        <begin position="20"/>
        <end position="40"/>
    </location>
</feature>
<gene>
    <name evidence="2" type="ORF">BSTEL_1385</name>
</gene>
<dbReference type="EMBL" id="JGZP01000006">
    <property type="protein sequence ID" value="KFI99107.1"/>
    <property type="molecule type" value="Genomic_DNA"/>
</dbReference>
<feature type="transmembrane region" description="Helical" evidence="1">
    <location>
        <begin position="303"/>
        <end position="323"/>
    </location>
</feature>
<proteinExistence type="predicted"/>
<feature type="transmembrane region" description="Helical" evidence="1">
    <location>
        <begin position="239"/>
        <end position="261"/>
    </location>
</feature>
<accession>A0A087DUA7</accession>
<keyword evidence="1" id="KW-0472">Membrane</keyword>
<evidence type="ECO:0000313" key="3">
    <source>
        <dbReference type="Proteomes" id="UP000029004"/>
    </source>
</evidence>
<keyword evidence="1" id="KW-0812">Transmembrane</keyword>